<evidence type="ECO:0000259" key="2">
    <source>
        <dbReference type="Pfam" id="PF00561"/>
    </source>
</evidence>
<dbReference type="GO" id="GO:0004301">
    <property type="term" value="F:epoxide hydrolase activity"/>
    <property type="evidence" value="ECO:0007669"/>
    <property type="project" value="TreeGrafter"/>
</dbReference>
<dbReference type="SUPFAM" id="SSF53474">
    <property type="entry name" value="alpha/beta-Hydrolases"/>
    <property type="match status" value="1"/>
</dbReference>
<dbReference type="InterPro" id="IPR029058">
    <property type="entry name" value="AB_hydrolase_fold"/>
</dbReference>
<evidence type="ECO:0000256" key="1">
    <source>
        <dbReference type="ARBA" id="ARBA00022801"/>
    </source>
</evidence>
<dbReference type="InterPro" id="IPR000073">
    <property type="entry name" value="AB_hydrolase_1"/>
</dbReference>
<dbReference type="Pfam" id="PF00561">
    <property type="entry name" value="Abhydrolase_1"/>
    <property type="match status" value="1"/>
</dbReference>
<dbReference type="RefSeq" id="WP_241551663.1">
    <property type="nucleotide sequence ID" value="NZ_JANCNS010000002.1"/>
</dbReference>
<keyword evidence="4" id="KW-1185">Reference proteome</keyword>
<dbReference type="InterPro" id="IPR051340">
    <property type="entry name" value="Haloalkane_dehalogenase"/>
</dbReference>
<comment type="caution">
    <text evidence="3">The sequence shown here is derived from an EMBL/GenBank/DDBJ whole genome shotgun (WGS) entry which is preliminary data.</text>
</comment>
<dbReference type="EMBL" id="JANCNS010000002">
    <property type="protein sequence ID" value="MCP9199850.1"/>
    <property type="molecule type" value="Genomic_DNA"/>
</dbReference>
<gene>
    <name evidence="3" type="ORF">MKO06_08035</name>
</gene>
<reference evidence="3" key="1">
    <citation type="submission" date="2022-07" db="EMBL/GenBank/DDBJ databases">
        <title>Gramela sediminis sp. nov., isolated from deep-sea sediment of the Indian Ocean.</title>
        <authorList>
            <person name="Shi H."/>
        </authorList>
    </citation>
    <scope>NUCLEOTIDE SEQUENCE</scope>
    <source>
        <strain evidence="3">GC03-9</strain>
    </source>
</reference>
<proteinExistence type="predicted"/>
<dbReference type="Proteomes" id="UP001155280">
    <property type="component" value="Unassembled WGS sequence"/>
</dbReference>
<evidence type="ECO:0000313" key="4">
    <source>
        <dbReference type="Proteomes" id="UP001155280"/>
    </source>
</evidence>
<protein>
    <submittedName>
        <fullName evidence="3">Alpha/beta fold hydrolase</fullName>
    </submittedName>
</protein>
<dbReference type="PANTHER" id="PTHR42977:SF3">
    <property type="entry name" value="AB HYDROLASE-1 DOMAIN-CONTAINING PROTEIN"/>
    <property type="match status" value="1"/>
</dbReference>
<organism evidence="3 4">
    <name type="scientific">Christiangramia oceanisediminis</name>
    <dbReference type="NCBI Taxonomy" id="2920386"/>
    <lineage>
        <taxon>Bacteria</taxon>
        <taxon>Pseudomonadati</taxon>
        <taxon>Bacteroidota</taxon>
        <taxon>Flavobacteriia</taxon>
        <taxon>Flavobacteriales</taxon>
        <taxon>Flavobacteriaceae</taxon>
        <taxon>Christiangramia</taxon>
    </lineage>
</organism>
<name>A0A9X2I360_9FLAO</name>
<dbReference type="PRINTS" id="PR00412">
    <property type="entry name" value="EPOXHYDRLASE"/>
</dbReference>
<keyword evidence="1 3" id="KW-0378">Hydrolase</keyword>
<dbReference type="PANTHER" id="PTHR42977">
    <property type="entry name" value="HYDROLASE-RELATED"/>
    <property type="match status" value="1"/>
</dbReference>
<dbReference type="AlphaFoldDB" id="A0A9X2I360"/>
<accession>A0A9X2I360</accession>
<dbReference type="Gene3D" id="3.40.50.1820">
    <property type="entry name" value="alpha/beta hydrolase"/>
    <property type="match status" value="1"/>
</dbReference>
<evidence type="ECO:0000313" key="3">
    <source>
        <dbReference type="EMBL" id="MCP9199850.1"/>
    </source>
</evidence>
<sequence>MAFLVEEILGILGRIVMAKNVAIVIEEHEASGYYLDIEGVKTFVMDQGSGEAVLCVHGVPTSSFLYRKVVLDLAEKGFRGICIDLPGLGLSDRPENFDYRFSNFALFLEKTLERLKISNFHLVVHDIGGPIGFALAANNLENVQSLTILNTMVDIANFTKPFVMRPFEFPVLGELELKCITHLTWPVMFGLMGVVNSEGISSEEIKAYVDLLKRQDNGKAFLKIMRNFEQSEAFQQLCDKTLKNVDYPMQAIWGEKDPALDIKRYGDAVLKHTDVKKIHGLNSKHLLQEEVPQEIADLIIVQARSIRPE</sequence>
<dbReference type="InterPro" id="IPR000639">
    <property type="entry name" value="Epox_hydrolase-like"/>
</dbReference>
<feature type="domain" description="AB hydrolase-1" evidence="2">
    <location>
        <begin position="52"/>
        <end position="160"/>
    </location>
</feature>